<dbReference type="InterPro" id="IPR050815">
    <property type="entry name" value="TF_fung"/>
</dbReference>
<feature type="region of interest" description="Disordered" evidence="7">
    <location>
        <begin position="35"/>
        <end position="114"/>
    </location>
</feature>
<dbReference type="GO" id="GO:0008270">
    <property type="term" value="F:zinc ion binding"/>
    <property type="evidence" value="ECO:0007669"/>
    <property type="project" value="InterPro"/>
</dbReference>
<evidence type="ECO:0000256" key="2">
    <source>
        <dbReference type="ARBA" id="ARBA00022723"/>
    </source>
</evidence>
<dbReference type="Pfam" id="PF04082">
    <property type="entry name" value="Fungal_trans"/>
    <property type="match status" value="1"/>
</dbReference>
<dbReference type="InterPro" id="IPR036864">
    <property type="entry name" value="Zn2-C6_fun-type_DNA-bd_sf"/>
</dbReference>
<dbReference type="Pfam" id="PF00172">
    <property type="entry name" value="Zn_clus"/>
    <property type="match status" value="1"/>
</dbReference>
<dbReference type="PANTHER" id="PTHR47338">
    <property type="entry name" value="ZN(II)2CYS6 TRANSCRIPTION FACTOR (EUROFUNG)-RELATED"/>
    <property type="match status" value="1"/>
</dbReference>
<comment type="caution">
    <text evidence="9">The sequence shown here is derived from an EMBL/GenBank/DDBJ whole genome shotgun (WGS) entry which is preliminary data.</text>
</comment>
<evidence type="ECO:0000313" key="10">
    <source>
        <dbReference type="Proteomes" id="UP001145021"/>
    </source>
</evidence>
<dbReference type="EMBL" id="JANBOH010000135">
    <property type="protein sequence ID" value="KAJ1644909.1"/>
    <property type="molecule type" value="Genomic_DNA"/>
</dbReference>
<feature type="compositionally biased region" description="Low complexity" evidence="7">
    <location>
        <begin position="71"/>
        <end position="94"/>
    </location>
</feature>
<dbReference type="GO" id="GO:0005634">
    <property type="term" value="C:nucleus"/>
    <property type="evidence" value="ECO:0007669"/>
    <property type="project" value="UniProtKB-SubCell"/>
</dbReference>
<dbReference type="PANTHER" id="PTHR47338:SF5">
    <property type="entry name" value="ZN(II)2CYS6 TRANSCRIPTION FACTOR (EUROFUNG)"/>
    <property type="match status" value="1"/>
</dbReference>
<dbReference type="PROSITE" id="PS50048">
    <property type="entry name" value="ZN2_CY6_FUNGAL_2"/>
    <property type="match status" value="1"/>
</dbReference>
<dbReference type="Proteomes" id="UP001145021">
    <property type="component" value="Unassembled WGS sequence"/>
</dbReference>
<keyword evidence="3" id="KW-0805">Transcription regulation</keyword>
<evidence type="ECO:0000256" key="7">
    <source>
        <dbReference type="SAM" id="MobiDB-lite"/>
    </source>
</evidence>
<feature type="region of interest" description="Disordered" evidence="7">
    <location>
        <begin position="388"/>
        <end position="434"/>
    </location>
</feature>
<feature type="region of interest" description="Disordered" evidence="7">
    <location>
        <begin position="659"/>
        <end position="680"/>
    </location>
</feature>
<name>A0A9W8CJJ0_9FUNG</name>
<dbReference type="GO" id="GO:0006351">
    <property type="term" value="P:DNA-templated transcription"/>
    <property type="evidence" value="ECO:0007669"/>
    <property type="project" value="InterPro"/>
</dbReference>
<feature type="compositionally biased region" description="Low complexity" evidence="7">
    <location>
        <begin position="662"/>
        <end position="677"/>
    </location>
</feature>
<dbReference type="SMART" id="SM00066">
    <property type="entry name" value="GAL4"/>
    <property type="match status" value="1"/>
</dbReference>
<dbReference type="PROSITE" id="PS00463">
    <property type="entry name" value="ZN2_CY6_FUNGAL_1"/>
    <property type="match status" value="1"/>
</dbReference>
<keyword evidence="2" id="KW-0479">Metal-binding</keyword>
<keyword evidence="6" id="KW-0175">Coiled coil</keyword>
<evidence type="ECO:0000256" key="5">
    <source>
        <dbReference type="ARBA" id="ARBA00023242"/>
    </source>
</evidence>
<evidence type="ECO:0000256" key="6">
    <source>
        <dbReference type="SAM" id="Coils"/>
    </source>
</evidence>
<dbReference type="Gene3D" id="4.10.240.10">
    <property type="entry name" value="Zn(2)-C6 fungal-type DNA-binding domain"/>
    <property type="match status" value="1"/>
</dbReference>
<dbReference type="InterPro" id="IPR007219">
    <property type="entry name" value="XnlR_reg_dom"/>
</dbReference>
<evidence type="ECO:0000259" key="8">
    <source>
        <dbReference type="PROSITE" id="PS50048"/>
    </source>
</evidence>
<dbReference type="SUPFAM" id="SSF57701">
    <property type="entry name" value="Zn2/Cys6 DNA-binding domain"/>
    <property type="match status" value="1"/>
</dbReference>
<dbReference type="GO" id="GO:0003677">
    <property type="term" value="F:DNA binding"/>
    <property type="evidence" value="ECO:0007669"/>
    <property type="project" value="InterPro"/>
</dbReference>
<evidence type="ECO:0000313" key="9">
    <source>
        <dbReference type="EMBL" id="KAJ1644909.1"/>
    </source>
</evidence>
<feature type="region of interest" description="Disordered" evidence="7">
    <location>
        <begin position="1268"/>
        <end position="1307"/>
    </location>
</feature>
<dbReference type="InterPro" id="IPR001138">
    <property type="entry name" value="Zn2Cys6_DnaBD"/>
</dbReference>
<proteinExistence type="predicted"/>
<evidence type="ECO:0000256" key="4">
    <source>
        <dbReference type="ARBA" id="ARBA00023163"/>
    </source>
</evidence>
<feature type="coiled-coil region" evidence="6">
    <location>
        <begin position="441"/>
        <end position="470"/>
    </location>
</feature>
<keyword evidence="4" id="KW-0804">Transcription</keyword>
<reference evidence="9" key="1">
    <citation type="submission" date="2022-07" db="EMBL/GenBank/DDBJ databases">
        <title>Phylogenomic reconstructions and comparative analyses of Kickxellomycotina fungi.</title>
        <authorList>
            <person name="Reynolds N.K."/>
            <person name="Stajich J.E."/>
            <person name="Barry K."/>
            <person name="Grigoriev I.V."/>
            <person name="Crous P."/>
            <person name="Smith M.E."/>
        </authorList>
    </citation>
    <scope>NUCLEOTIDE SEQUENCE</scope>
    <source>
        <strain evidence="9">NBRC 105413</strain>
    </source>
</reference>
<evidence type="ECO:0000256" key="1">
    <source>
        <dbReference type="ARBA" id="ARBA00004123"/>
    </source>
</evidence>
<feature type="region of interest" description="Disordered" evidence="7">
    <location>
        <begin position="1131"/>
        <end position="1150"/>
    </location>
</feature>
<gene>
    <name evidence="9" type="ORF">LPJ64_003457</name>
</gene>
<comment type="subcellular location">
    <subcellularLocation>
        <location evidence="1">Nucleus</location>
    </subcellularLocation>
</comment>
<dbReference type="CDD" id="cd00067">
    <property type="entry name" value="GAL4"/>
    <property type="match status" value="1"/>
</dbReference>
<feature type="domain" description="Zn(2)-C6 fungal-type" evidence="8">
    <location>
        <begin position="354"/>
        <end position="384"/>
    </location>
</feature>
<dbReference type="GO" id="GO:0000981">
    <property type="term" value="F:DNA-binding transcription factor activity, RNA polymerase II-specific"/>
    <property type="evidence" value="ECO:0007669"/>
    <property type="project" value="InterPro"/>
</dbReference>
<keyword evidence="5" id="KW-0539">Nucleus</keyword>
<feature type="compositionally biased region" description="Low complexity" evidence="7">
    <location>
        <begin position="1268"/>
        <end position="1284"/>
    </location>
</feature>
<keyword evidence="10" id="KW-1185">Reference proteome</keyword>
<accession>A0A9W8CJJ0</accession>
<feature type="compositionally biased region" description="Low complexity" evidence="7">
    <location>
        <begin position="408"/>
        <end position="418"/>
    </location>
</feature>
<dbReference type="PRINTS" id="PR00755">
    <property type="entry name" value="AFLATOXINBRP"/>
</dbReference>
<dbReference type="CDD" id="cd12148">
    <property type="entry name" value="fungal_TF_MHR"/>
    <property type="match status" value="1"/>
</dbReference>
<evidence type="ECO:0000256" key="3">
    <source>
        <dbReference type="ARBA" id="ARBA00023015"/>
    </source>
</evidence>
<sequence length="1408" mass="151768">MDSEKPSPEGRKICLEEQAWRRSGATTRAAAGAAAAGCGAGSGREWASSNSEPNQPAEKPSSDSRARSIFLSLGGSAQASSAPVSVSGSNSGSGHKPGAGAHTGQPVGRPGQHSLPMIMQPMPSSAQQAAAAQATAQATAQAAGAPFLLAERQRGPLLSARPFFSGSTTSPFYPTPVLSPQNTASHRHGLPGSLSFFYSTLYPESVLQAAANAGALAVLPATTSVSSCSASSPKNAFQLRADRPSAISHHGQAPQFAQLRNTTGNHTQASPWCSVQMGTTSTASHDASGSTGTTHIHEQQQQQHIQYVGGITGVSNSPLTPTTAYGHAEASAESSVSPRVSAVAAAAAARVNQACASCRRKKVRCDGVQPACSNCVSRGMSCTYLAQKKRGRPPKALQRQTTLPYYTPSSGAAPSSAPLHAVSDPSISPGSAGFPLHQQFQQQLQQQHQLQQQQQQTQQQQQQRQQQQQQQVQTPTAHSMQAYFGQWHAGAAPSSLAMPQPGVALSQAMTHPVLATATSQATPGLSSLSDAQRLLFSSGLGSAATEAHSEDYFGTLHTSTGTEGCQTHAHYPARDDLNIQSIGFSLPPTMGAPPLLSAQPTHMTSALGLGHPNDHDPSQARLITPNGLSNNGLLFTDFVQHFMPLTEPPPLPPVLQQFQERSASGNSSSGVASYPSSFHHMQTATPPLQVSASDALSKTLGSVAIAMTTHDVDSARVQTTLDHLSHVTKTIGTGSNSANSVSVEQQSRVVAEPFTVADGSDGDGDGDGDSTVVHQSLLPLERRPGLAVRAVHNYFCYIHPQTPIIHRPTFLRQVSDGSVSRLVWFALRALSARTLLHCRMLAEAEVAAEEEYFCAKARAVLTEDLKRPSVEVVQGLALLSLYMFGTPRWQEASMFWCKATRLAQLMEFHVIDAPTRAIATKMHFGIFEPPNRGGKCKASAGLIPGDIAGHHVPLAQALTPLEAELRRRLWWTLFTNERFCAIAERLPTMVDEARMFVHFPCAAREWDQPEFTYQAPPRVPRYLREGYTRAELGDDLNRLTLGQEMNARKADNLYLMCEIEYGFSMSHLVAFLADMGSLFRPRAPYGNDYIPVFAQVSWPNKMRALQANVERVERVLEMVRQGFLQRLASAAPHGPVTRPPPESSGAADPVLSRDQYAPGIEIPHLHQLTMLILYSVLNIHLYRMVFQIHYELSSTMPSPDRRRPEDTELLAVFDQYVKELWVRTTTAAQQVSRILRGEFPGVPHWVLALAGIKKGTELSTAPASASVSVPASASSTPPAANNPAEQPSAANGPGHMDVDGSDASQPASSRLRSVFQERIKAQEAKLHEVTLSVFASFRRTLPYALLLAAKVHVDNIEWWTRERQDENMARAYLDLADIVRFLETHQSSFSSTDYVSLVKGMMMHVDVS</sequence>
<organism evidence="9 10">
    <name type="scientific">Coemansia asiatica</name>
    <dbReference type="NCBI Taxonomy" id="1052880"/>
    <lineage>
        <taxon>Eukaryota</taxon>
        <taxon>Fungi</taxon>
        <taxon>Fungi incertae sedis</taxon>
        <taxon>Zoopagomycota</taxon>
        <taxon>Kickxellomycotina</taxon>
        <taxon>Kickxellomycetes</taxon>
        <taxon>Kickxellales</taxon>
        <taxon>Kickxellaceae</taxon>
        <taxon>Coemansia</taxon>
    </lineage>
</organism>
<protein>
    <recommendedName>
        <fullName evidence="8">Zn(2)-C6 fungal-type domain-containing protein</fullName>
    </recommendedName>
</protein>